<keyword evidence="4 6" id="KW-0067">ATP-binding</keyword>
<dbReference type="Gene3D" id="3.30.200.20">
    <property type="entry name" value="Phosphorylase Kinase, domain 1"/>
    <property type="match status" value="1"/>
</dbReference>
<evidence type="ECO:0000313" key="9">
    <source>
        <dbReference type="EMBL" id="GMR39138.1"/>
    </source>
</evidence>
<name>A0AAN5C6D0_9BILA</name>
<dbReference type="FunFam" id="3.30.200.20:FF:000706">
    <property type="entry name" value="Protein kinase"/>
    <property type="match status" value="1"/>
</dbReference>
<keyword evidence="7" id="KW-0723">Serine/threonine-protein kinase</keyword>
<gene>
    <name evidence="9" type="ORF">PMAYCL1PPCAC_09333</name>
</gene>
<dbReference type="Proteomes" id="UP001328107">
    <property type="component" value="Unassembled WGS sequence"/>
</dbReference>
<feature type="non-terminal residue" evidence="9">
    <location>
        <position position="304"/>
    </location>
</feature>
<dbReference type="PANTHER" id="PTHR11042">
    <property type="entry name" value="EUKARYOTIC TRANSLATION INITIATION FACTOR 2-ALPHA KINASE EIF2-ALPHA KINASE -RELATED"/>
    <property type="match status" value="1"/>
</dbReference>
<dbReference type="SMART" id="SM00220">
    <property type="entry name" value="S_TKc"/>
    <property type="match status" value="1"/>
</dbReference>
<evidence type="ECO:0000259" key="8">
    <source>
        <dbReference type="PROSITE" id="PS50011"/>
    </source>
</evidence>
<dbReference type="Gene3D" id="1.10.510.10">
    <property type="entry name" value="Transferase(Phosphotransferase) domain 1"/>
    <property type="match status" value="1"/>
</dbReference>
<keyword evidence="3" id="KW-0418">Kinase</keyword>
<accession>A0AAN5C6D0</accession>
<dbReference type="GO" id="GO:0005634">
    <property type="term" value="C:nucleus"/>
    <property type="evidence" value="ECO:0007669"/>
    <property type="project" value="TreeGrafter"/>
</dbReference>
<dbReference type="PROSITE" id="PS00107">
    <property type="entry name" value="PROTEIN_KINASE_ATP"/>
    <property type="match status" value="1"/>
</dbReference>
<keyword evidence="1" id="KW-0808">Transferase</keyword>
<evidence type="ECO:0000256" key="7">
    <source>
        <dbReference type="RuleBase" id="RU000304"/>
    </source>
</evidence>
<dbReference type="Pfam" id="PF00069">
    <property type="entry name" value="Pkinase"/>
    <property type="match status" value="1"/>
</dbReference>
<evidence type="ECO:0000256" key="4">
    <source>
        <dbReference type="ARBA" id="ARBA00022840"/>
    </source>
</evidence>
<dbReference type="InterPro" id="IPR050339">
    <property type="entry name" value="CC_SR_Kinase"/>
</dbReference>
<dbReference type="SUPFAM" id="SSF56112">
    <property type="entry name" value="Protein kinase-like (PK-like)"/>
    <property type="match status" value="1"/>
</dbReference>
<evidence type="ECO:0000256" key="5">
    <source>
        <dbReference type="ARBA" id="ARBA00037982"/>
    </source>
</evidence>
<dbReference type="InterPro" id="IPR017441">
    <property type="entry name" value="Protein_kinase_ATP_BS"/>
</dbReference>
<protein>
    <recommendedName>
        <fullName evidence="8">Protein kinase domain-containing protein</fullName>
    </recommendedName>
</protein>
<dbReference type="EMBL" id="BTRK01000002">
    <property type="protein sequence ID" value="GMR39138.1"/>
    <property type="molecule type" value="Genomic_DNA"/>
</dbReference>
<dbReference type="InterPro" id="IPR008271">
    <property type="entry name" value="Ser/Thr_kinase_AS"/>
</dbReference>
<comment type="caution">
    <text evidence="9">The sequence shown here is derived from an EMBL/GenBank/DDBJ whole genome shotgun (WGS) entry which is preliminary data.</text>
</comment>
<keyword evidence="2 6" id="KW-0547">Nucleotide-binding</keyword>
<dbReference type="PROSITE" id="PS50011">
    <property type="entry name" value="PROTEIN_KINASE_DOM"/>
    <property type="match status" value="1"/>
</dbReference>
<evidence type="ECO:0000256" key="1">
    <source>
        <dbReference type="ARBA" id="ARBA00022679"/>
    </source>
</evidence>
<dbReference type="GO" id="GO:0005737">
    <property type="term" value="C:cytoplasm"/>
    <property type="evidence" value="ECO:0007669"/>
    <property type="project" value="TreeGrafter"/>
</dbReference>
<evidence type="ECO:0000256" key="2">
    <source>
        <dbReference type="ARBA" id="ARBA00022741"/>
    </source>
</evidence>
<comment type="similarity">
    <text evidence="5">Belongs to the protein kinase superfamily. Ser/Thr protein kinase family. GCN2 subfamily.</text>
</comment>
<dbReference type="PROSITE" id="PS00108">
    <property type="entry name" value="PROTEIN_KINASE_ST"/>
    <property type="match status" value="1"/>
</dbReference>
<feature type="binding site" evidence="6">
    <location>
        <position position="97"/>
    </location>
    <ligand>
        <name>ATP</name>
        <dbReference type="ChEBI" id="CHEBI:30616"/>
    </ligand>
</feature>
<evidence type="ECO:0000256" key="6">
    <source>
        <dbReference type="PROSITE-ProRule" id="PRU10141"/>
    </source>
</evidence>
<organism evidence="9 10">
    <name type="scientific">Pristionchus mayeri</name>
    <dbReference type="NCBI Taxonomy" id="1317129"/>
    <lineage>
        <taxon>Eukaryota</taxon>
        <taxon>Metazoa</taxon>
        <taxon>Ecdysozoa</taxon>
        <taxon>Nematoda</taxon>
        <taxon>Chromadorea</taxon>
        <taxon>Rhabditida</taxon>
        <taxon>Rhabditina</taxon>
        <taxon>Diplogasteromorpha</taxon>
        <taxon>Diplogasteroidea</taxon>
        <taxon>Neodiplogasteridae</taxon>
        <taxon>Pristionchus</taxon>
    </lineage>
</organism>
<sequence>MLCGSTLLVFHEDLSYSTYEIDQPSYSIGGVEPSRVYLNAPPLFFSHDLPGVHKNLHLIFLFRFSEEFEIKTILGSGGGGTVFKAMNKDDKWNYAVKRIHVNPKNVDQALEEARAMARFDHAGIVRYHGTWVEKPPPMWQVKFVLQYMCSTQTIIVQLDYNCNSFFIYIQMQLCYYSLATWLNNNKTSESRALSRVNLMFKQIVEGVKYIHSKKLIHRDLKPPNILFCDGDVLKICDMGIIVEQKMVNGRERSTAHNEAGTKVYYSPEQSGCMGTVSTKSDVFTLGLIFFELCTVIDYEDKVKV</sequence>
<evidence type="ECO:0000313" key="10">
    <source>
        <dbReference type="Proteomes" id="UP001328107"/>
    </source>
</evidence>
<keyword evidence="10" id="KW-1185">Reference proteome</keyword>
<dbReference type="PANTHER" id="PTHR11042:SF91">
    <property type="entry name" value="EUKARYOTIC TRANSLATION INITIATION FACTOR 2-ALPHA KINASE"/>
    <property type="match status" value="1"/>
</dbReference>
<dbReference type="AlphaFoldDB" id="A0AAN5C6D0"/>
<dbReference type="GO" id="GO:0004694">
    <property type="term" value="F:eukaryotic translation initiation factor 2alpha kinase activity"/>
    <property type="evidence" value="ECO:0007669"/>
    <property type="project" value="TreeGrafter"/>
</dbReference>
<proteinExistence type="inferred from homology"/>
<dbReference type="GO" id="GO:0005524">
    <property type="term" value="F:ATP binding"/>
    <property type="evidence" value="ECO:0007669"/>
    <property type="project" value="UniProtKB-UniRule"/>
</dbReference>
<reference evidence="10" key="1">
    <citation type="submission" date="2022-10" db="EMBL/GenBank/DDBJ databases">
        <title>Genome assembly of Pristionchus species.</title>
        <authorList>
            <person name="Yoshida K."/>
            <person name="Sommer R.J."/>
        </authorList>
    </citation>
    <scope>NUCLEOTIDE SEQUENCE [LARGE SCALE GENOMIC DNA]</scope>
    <source>
        <strain evidence="10">RS5460</strain>
    </source>
</reference>
<dbReference type="InterPro" id="IPR011009">
    <property type="entry name" value="Kinase-like_dom_sf"/>
</dbReference>
<dbReference type="InterPro" id="IPR000719">
    <property type="entry name" value="Prot_kinase_dom"/>
</dbReference>
<feature type="domain" description="Protein kinase" evidence="8">
    <location>
        <begin position="68"/>
        <end position="304"/>
    </location>
</feature>
<evidence type="ECO:0000256" key="3">
    <source>
        <dbReference type="ARBA" id="ARBA00022777"/>
    </source>
</evidence>